<comment type="caution">
    <text evidence="3">The sequence shown here is derived from an EMBL/GenBank/DDBJ whole genome shotgun (WGS) entry which is preliminary data.</text>
</comment>
<reference evidence="3 4" key="1">
    <citation type="submission" date="2024-02" db="EMBL/GenBank/DDBJ databases">
        <title>A nitrogen-fixing paenibacillus bacterium.</title>
        <authorList>
            <person name="Zhang W.L."/>
            <person name="Chen S.F."/>
        </authorList>
    </citation>
    <scope>NUCLEOTIDE SEQUENCE [LARGE SCALE GENOMIC DNA]</scope>
    <source>
        <strain evidence="3 4">M1</strain>
    </source>
</reference>
<keyword evidence="2" id="KW-0479">Metal-binding</keyword>
<name>A0ABU7VSP4_9BACL</name>
<evidence type="ECO:0000313" key="4">
    <source>
        <dbReference type="Proteomes" id="UP001306950"/>
    </source>
</evidence>
<evidence type="ECO:0000256" key="1">
    <source>
        <dbReference type="ARBA" id="ARBA00008635"/>
    </source>
</evidence>
<dbReference type="PANTHER" id="PTHR37302:SF3">
    <property type="entry name" value="DAMAGE-INDUCIBLE PROTEIN DINB"/>
    <property type="match status" value="1"/>
</dbReference>
<gene>
    <name evidence="3" type="ORF">V3851_08640</name>
</gene>
<dbReference type="Gene3D" id="1.20.120.450">
    <property type="entry name" value="dinb family like domain"/>
    <property type="match status" value="1"/>
</dbReference>
<comment type="similarity">
    <text evidence="1">Belongs to the DinB family.</text>
</comment>
<accession>A0ABU7VSP4</accession>
<dbReference type="Pfam" id="PF05163">
    <property type="entry name" value="DinB"/>
    <property type="match status" value="1"/>
</dbReference>
<dbReference type="InterPro" id="IPR034660">
    <property type="entry name" value="DinB/YfiT-like"/>
</dbReference>
<dbReference type="EMBL" id="JAZHPZ010000003">
    <property type="protein sequence ID" value="MEF2965894.1"/>
    <property type="molecule type" value="Genomic_DNA"/>
</dbReference>
<sequence>MIDFFKYNWMVREEWFSLCSQLSENELVQERQGGLGSILKTFFHIVDVECSWIQAINGDVVSEPNYEHYKSLELIRELSRESQDVVNKSLLNWTPKNEYKSVSVPWSSKTYYYGEVLRHVIVHEIHHIGQLSIWSNAMGLKAVNVNYIGRGFMDNDKRIIEGRDII</sequence>
<dbReference type="InterPro" id="IPR007837">
    <property type="entry name" value="DinB"/>
</dbReference>
<dbReference type="SUPFAM" id="SSF109854">
    <property type="entry name" value="DinB/YfiT-like putative metalloenzymes"/>
    <property type="match status" value="1"/>
</dbReference>
<dbReference type="PANTHER" id="PTHR37302">
    <property type="entry name" value="SLR1116 PROTEIN"/>
    <property type="match status" value="1"/>
</dbReference>
<evidence type="ECO:0000313" key="3">
    <source>
        <dbReference type="EMBL" id="MEF2965894.1"/>
    </source>
</evidence>
<dbReference type="RefSeq" id="WP_331846121.1">
    <property type="nucleotide sequence ID" value="NZ_JAZHPZ010000003.1"/>
</dbReference>
<proteinExistence type="inferred from homology"/>
<protein>
    <submittedName>
        <fullName evidence="3">DinB family protein</fullName>
    </submittedName>
</protein>
<dbReference type="Proteomes" id="UP001306950">
    <property type="component" value="Unassembled WGS sequence"/>
</dbReference>
<keyword evidence="4" id="KW-1185">Reference proteome</keyword>
<evidence type="ECO:0000256" key="2">
    <source>
        <dbReference type="ARBA" id="ARBA00022723"/>
    </source>
</evidence>
<organism evidence="3 4">
    <name type="scientific">Paenibacillus haidiansis</name>
    <dbReference type="NCBI Taxonomy" id="1574488"/>
    <lineage>
        <taxon>Bacteria</taxon>
        <taxon>Bacillati</taxon>
        <taxon>Bacillota</taxon>
        <taxon>Bacilli</taxon>
        <taxon>Bacillales</taxon>
        <taxon>Paenibacillaceae</taxon>
        <taxon>Paenibacillus</taxon>
    </lineage>
</organism>